<dbReference type="AlphaFoldDB" id="A0A136A102"/>
<dbReference type="PANTHER" id="PTHR34352">
    <property type="entry name" value="PROTEIN YHFA"/>
    <property type="match status" value="1"/>
</dbReference>
<dbReference type="InterPro" id="IPR015946">
    <property type="entry name" value="KH_dom-like_a/b"/>
</dbReference>
<name>A0A136A102_9ALTE</name>
<organism evidence="1 2">
    <name type="scientific">Paraglaciecola hydrolytica</name>
    <dbReference type="NCBI Taxonomy" id="1799789"/>
    <lineage>
        <taxon>Bacteria</taxon>
        <taxon>Pseudomonadati</taxon>
        <taxon>Pseudomonadota</taxon>
        <taxon>Gammaproteobacteria</taxon>
        <taxon>Alteromonadales</taxon>
        <taxon>Alteromonadaceae</taxon>
        <taxon>Paraglaciecola</taxon>
    </lineage>
</organism>
<dbReference type="OrthoDB" id="9804010at2"/>
<proteinExistence type="predicted"/>
<reference evidence="2" key="1">
    <citation type="submission" date="2016-02" db="EMBL/GenBank/DDBJ databases">
        <authorList>
            <person name="Schultz-Johansen M."/>
            <person name="Glaring M.A."/>
            <person name="Bech P.K."/>
            <person name="Stougaard P."/>
        </authorList>
    </citation>
    <scope>NUCLEOTIDE SEQUENCE [LARGE SCALE GENOMIC DNA]</scope>
    <source>
        <strain evidence="2">S66</strain>
    </source>
</reference>
<protein>
    <recommendedName>
        <fullName evidence="3">Osmotically inducible protein OsmC</fullName>
    </recommendedName>
</protein>
<evidence type="ECO:0000313" key="1">
    <source>
        <dbReference type="EMBL" id="KXI28909.1"/>
    </source>
</evidence>
<dbReference type="NCBIfam" id="NF008009">
    <property type="entry name" value="PRK10738.1"/>
    <property type="match status" value="1"/>
</dbReference>
<sequence>MKAKVSWQQGLSFLGETDSGKSIIMDGNGEAITPMESVLLSVGSCSSIDVVDILKKSRLDVHSCFCELEAQRAESAPRVFTKIHAHYVVAGDKLTDKHVARAVQLSAEKYCSVMLMLAGNVEITTSYAIA</sequence>
<dbReference type="STRING" id="1799789.AX660_12010"/>
<accession>A0A136A102</accession>
<dbReference type="Gene3D" id="2.20.25.10">
    <property type="match status" value="1"/>
</dbReference>
<evidence type="ECO:0000313" key="2">
    <source>
        <dbReference type="Proteomes" id="UP000070299"/>
    </source>
</evidence>
<dbReference type="Pfam" id="PF02566">
    <property type="entry name" value="OsmC"/>
    <property type="match status" value="1"/>
</dbReference>
<dbReference type="InterPro" id="IPR003718">
    <property type="entry name" value="OsmC/Ohr_fam"/>
</dbReference>
<dbReference type="EMBL" id="LSNE01000005">
    <property type="protein sequence ID" value="KXI28909.1"/>
    <property type="molecule type" value="Genomic_DNA"/>
</dbReference>
<gene>
    <name evidence="1" type="ORF">AX660_12010</name>
</gene>
<keyword evidence="2" id="KW-1185">Reference proteome</keyword>
<dbReference type="Gene3D" id="3.30.300.20">
    <property type="match status" value="1"/>
</dbReference>
<dbReference type="InterPro" id="IPR036102">
    <property type="entry name" value="OsmC/Ohrsf"/>
</dbReference>
<dbReference type="RefSeq" id="WP_068375783.1">
    <property type="nucleotide sequence ID" value="NZ_LSNE01000005.1"/>
</dbReference>
<evidence type="ECO:0008006" key="3">
    <source>
        <dbReference type="Google" id="ProtNLM"/>
    </source>
</evidence>
<dbReference type="Proteomes" id="UP000070299">
    <property type="component" value="Unassembled WGS sequence"/>
</dbReference>
<dbReference type="PANTHER" id="PTHR34352:SF1">
    <property type="entry name" value="PROTEIN YHFA"/>
    <property type="match status" value="1"/>
</dbReference>
<comment type="caution">
    <text evidence="1">The sequence shown here is derived from an EMBL/GenBank/DDBJ whole genome shotgun (WGS) entry which is preliminary data.</text>
</comment>
<dbReference type="SUPFAM" id="SSF82784">
    <property type="entry name" value="OsmC-like"/>
    <property type="match status" value="1"/>
</dbReference>